<gene>
    <name evidence="1" type="ORF">PoB_006291900</name>
</gene>
<comment type="caution">
    <text evidence="1">The sequence shown here is derived from an EMBL/GenBank/DDBJ whole genome shotgun (WGS) entry which is preliminary data.</text>
</comment>
<dbReference type="Proteomes" id="UP000735302">
    <property type="component" value="Unassembled WGS sequence"/>
</dbReference>
<accession>A0AAV4CX02</accession>
<name>A0AAV4CX02_9GAST</name>
<protein>
    <submittedName>
        <fullName evidence="1">Uncharacterized protein</fullName>
    </submittedName>
</protein>
<evidence type="ECO:0000313" key="1">
    <source>
        <dbReference type="EMBL" id="GFO36414.1"/>
    </source>
</evidence>
<dbReference type="AlphaFoldDB" id="A0AAV4CX02"/>
<dbReference type="EMBL" id="BLXT01007055">
    <property type="protein sequence ID" value="GFO36414.1"/>
    <property type="molecule type" value="Genomic_DNA"/>
</dbReference>
<proteinExistence type="predicted"/>
<keyword evidence="2" id="KW-1185">Reference proteome</keyword>
<reference evidence="1 2" key="1">
    <citation type="journal article" date="2021" name="Elife">
        <title>Chloroplast acquisition without the gene transfer in kleptoplastic sea slugs, Plakobranchus ocellatus.</title>
        <authorList>
            <person name="Maeda T."/>
            <person name="Takahashi S."/>
            <person name="Yoshida T."/>
            <person name="Shimamura S."/>
            <person name="Takaki Y."/>
            <person name="Nagai Y."/>
            <person name="Toyoda A."/>
            <person name="Suzuki Y."/>
            <person name="Arimoto A."/>
            <person name="Ishii H."/>
            <person name="Satoh N."/>
            <person name="Nishiyama T."/>
            <person name="Hasebe M."/>
            <person name="Maruyama T."/>
            <person name="Minagawa J."/>
            <person name="Obokata J."/>
            <person name="Shigenobu S."/>
        </authorList>
    </citation>
    <scope>NUCLEOTIDE SEQUENCE [LARGE SCALE GENOMIC DNA]</scope>
</reference>
<organism evidence="1 2">
    <name type="scientific">Plakobranchus ocellatus</name>
    <dbReference type="NCBI Taxonomy" id="259542"/>
    <lineage>
        <taxon>Eukaryota</taxon>
        <taxon>Metazoa</taxon>
        <taxon>Spiralia</taxon>
        <taxon>Lophotrochozoa</taxon>
        <taxon>Mollusca</taxon>
        <taxon>Gastropoda</taxon>
        <taxon>Heterobranchia</taxon>
        <taxon>Euthyneura</taxon>
        <taxon>Panpulmonata</taxon>
        <taxon>Sacoglossa</taxon>
        <taxon>Placobranchoidea</taxon>
        <taxon>Plakobranchidae</taxon>
        <taxon>Plakobranchus</taxon>
    </lineage>
</organism>
<sequence length="83" mass="9178">MAQFFERMPSTLQGTDSFLHIVSAKQGDVRLSGPHQALASKAGLTYNKRVPIDLMADSPSTVPPSPRVQYREIIRTLRLDGLP</sequence>
<evidence type="ECO:0000313" key="2">
    <source>
        <dbReference type="Proteomes" id="UP000735302"/>
    </source>
</evidence>